<evidence type="ECO:0000313" key="1">
    <source>
        <dbReference type="EMBL" id="CEF76565.1"/>
    </source>
</evidence>
<organism evidence="1 3">
    <name type="scientific">Gibberella zeae (strain ATCC MYA-4620 / CBS 123657 / FGSC 9075 / NRRL 31084 / PH-1)</name>
    <name type="common">Wheat head blight fungus</name>
    <name type="synonym">Fusarium graminearum</name>
    <dbReference type="NCBI Taxonomy" id="229533"/>
    <lineage>
        <taxon>Eukaryota</taxon>
        <taxon>Fungi</taxon>
        <taxon>Dikarya</taxon>
        <taxon>Ascomycota</taxon>
        <taxon>Pezizomycotina</taxon>
        <taxon>Sordariomycetes</taxon>
        <taxon>Hypocreomycetidae</taxon>
        <taxon>Hypocreales</taxon>
        <taxon>Nectriaceae</taxon>
        <taxon>Fusarium</taxon>
    </lineage>
</organism>
<evidence type="ECO:0000313" key="2">
    <source>
        <dbReference type="EnsemblFungi" id="CEF76565"/>
    </source>
</evidence>
<name>I1S975_GIBZE</name>
<accession>A0A098DDP4</accession>
<dbReference type="InParanoid" id="I1S975"/>
<dbReference type="KEGG" id="fgr:FGSG_13405"/>
<protein>
    <submittedName>
        <fullName evidence="1">Chromosome 2, complete genome</fullName>
    </submittedName>
</protein>
<dbReference type="Proteomes" id="UP000070720">
    <property type="component" value="Chromosome 2"/>
</dbReference>
<keyword evidence="3" id="KW-1185">Reference proteome</keyword>
<evidence type="ECO:0000313" key="3">
    <source>
        <dbReference type="Proteomes" id="UP000070720"/>
    </source>
</evidence>
<dbReference type="EMBL" id="HG970333">
    <property type="protein sequence ID" value="CEF76565.1"/>
    <property type="molecule type" value="Genomic_DNA"/>
</dbReference>
<reference evidence="2 3" key="1">
    <citation type="journal article" date="2007" name="Science">
        <title>The Fusarium graminearum genome reveals a link between localized polymorphism and pathogen specialization.</title>
        <authorList>
            <person name="Cuomo C.A."/>
            <person name="Gueldener U."/>
            <person name="Xu J.-R."/>
            <person name="Trail F."/>
            <person name="Turgeon B.G."/>
            <person name="Di Pietro A."/>
            <person name="Walton J.D."/>
            <person name="Ma L.-J."/>
            <person name="Baker S.E."/>
            <person name="Rep M."/>
            <person name="Adam G."/>
            <person name="Antoniw J."/>
            <person name="Baldwin T."/>
            <person name="Calvo S.E."/>
            <person name="Chang Y.-L."/>
            <person name="DeCaprio D."/>
            <person name="Gale L.R."/>
            <person name="Gnerre S."/>
            <person name="Goswami R.S."/>
            <person name="Hammond-Kosack K."/>
            <person name="Harris L.J."/>
            <person name="Hilburn K."/>
            <person name="Kennell J.C."/>
            <person name="Kroken S."/>
            <person name="Magnuson J.K."/>
            <person name="Mannhaupt G."/>
            <person name="Mauceli E.W."/>
            <person name="Mewes H.-W."/>
            <person name="Mitterbauer R."/>
            <person name="Muehlbauer G."/>
            <person name="Muensterkoetter M."/>
            <person name="Nelson D."/>
            <person name="O'Donnell K."/>
            <person name="Ouellet T."/>
            <person name="Qi W."/>
            <person name="Quesneville H."/>
            <person name="Roncero M.I.G."/>
            <person name="Seong K.-Y."/>
            <person name="Tetko I.V."/>
            <person name="Urban M."/>
            <person name="Waalwijk C."/>
            <person name="Ward T.J."/>
            <person name="Yao J."/>
            <person name="Birren B.W."/>
            <person name="Kistler H.C."/>
        </authorList>
    </citation>
    <scope>NUCLEOTIDE SEQUENCE [LARGE SCALE GENOMIC DNA]</scope>
    <source>
        <strain evidence="3">ATCC MYA-4620 / CBS 123657 / FGSC 9075 / NRRL 31084 / PH-1</strain>
        <strain evidence="2">PH-1 / ATCC MYA-4620 / FGSC 9075 / NRRL 31084</strain>
    </source>
</reference>
<dbReference type="EnsemblFungi" id="CEF76565">
    <property type="protein sequence ID" value="CEF76565"/>
    <property type="gene ID" value="FGRRES_13405"/>
</dbReference>
<proteinExistence type="predicted"/>
<dbReference type="AlphaFoldDB" id="I1S975"/>
<dbReference type="RefSeq" id="XP_011320528.1">
    <property type="nucleotide sequence ID" value="XM_011322226.1"/>
</dbReference>
<reference evidence="1 3" key="3">
    <citation type="journal article" date="2015" name="BMC Genomics">
        <title>The completed genome sequence of the pathogenic ascomycete fungus Fusarium graminearum.</title>
        <authorList>
            <person name="King R."/>
            <person name="Urban M."/>
            <person name="Hammond-Kosack M.C."/>
            <person name="Hassani-Pak K."/>
            <person name="Hammond-Kosack K.E."/>
        </authorList>
    </citation>
    <scope>NUCLEOTIDE SEQUENCE [LARGE SCALE GENOMIC DNA]</scope>
    <source>
        <strain evidence="3">ATCC MYA-4620 / CBS 123657 / FGSC 9075 / NRRL 31084 / PH-1</strain>
        <strain evidence="1">PH-1</strain>
    </source>
</reference>
<dbReference type="VEuPathDB" id="FungiDB:FGRAMPH1_01G09525"/>
<gene>
    <name evidence="1" type="ORF">FGRAMPH1_01T09525</name>
</gene>
<reference evidence="2 3" key="2">
    <citation type="journal article" date="2010" name="Nature">
        <title>Comparative genomics reveals mobile pathogenicity chromosomes in Fusarium.</title>
        <authorList>
            <person name="Ma L.J."/>
            <person name="van der Does H.C."/>
            <person name="Borkovich K.A."/>
            <person name="Coleman J.J."/>
            <person name="Daboussi M.J."/>
            <person name="Di Pietro A."/>
            <person name="Dufresne M."/>
            <person name="Freitag M."/>
            <person name="Grabherr M."/>
            <person name="Henrissat B."/>
            <person name="Houterman P.M."/>
            <person name="Kang S."/>
            <person name="Shim W.B."/>
            <person name="Woloshuk C."/>
            <person name="Xie X."/>
            <person name="Xu J.R."/>
            <person name="Antoniw J."/>
            <person name="Baker S.E."/>
            <person name="Bluhm B.H."/>
            <person name="Breakspear A."/>
            <person name="Brown D.W."/>
            <person name="Butchko R.A."/>
            <person name="Chapman S."/>
            <person name="Coulson R."/>
            <person name="Coutinho P.M."/>
            <person name="Danchin E.G."/>
            <person name="Diener A."/>
            <person name="Gale L.R."/>
            <person name="Gardiner D.M."/>
            <person name="Goff S."/>
            <person name="Hammond-Kosack K.E."/>
            <person name="Hilburn K."/>
            <person name="Hua-Van A."/>
            <person name="Jonkers W."/>
            <person name="Kazan K."/>
            <person name="Kodira C.D."/>
            <person name="Koehrsen M."/>
            <person name="Kumar L."/>
            <person name="Lee Y.H."/>
            <person name="Li L."/>
            <person name="Manners J.M."/>
            <person name="Miranda-Saavedra D."/>
            <person name="Mukherjee M."/>
            <person name="Park G."/>
            <person name="Park J."/>
            <person name="Park S.Y."/>
            <person name="Proctor R.H."/>
            <person name="Regev A."/>
            <person name="Ruiz-Roldan M.C."/>
            <person name="Sain D."/>
            <person name="Sakthikumar S."/>
            <person name="Sykes S."/>
            <person name="Schwartz D.C."/>
            <person name="Turgeon B.G."/>
            <person name="Wapinski I."/>
            <person name="Yoder O."/>
            <person name="Young S."/>
            <person name="Zeng Q."/>
            <person name="Zhou S."/>
            <person name="Galagan J."/>
            <person name="Cuomo C.A."/>
            <person name="Kistler H.C."/>
            <person name="Rep M."/>
        </authorList>
    </citation>
    <scope>GENOME REANNOTATION</scope>
    <source>
        <strain evidence="3">ATCC MYA-4620 / CBS 123657 / FGSC 9075 / NRRL 31084 / PH-1</strain>
        <strain evidence="2">PH-1 / ATCC MYA-4620 / FGSC 9075 / NRRL 31084</strain>
    </source>
</reference>
<reference evidence="2" key="4">
    <citation type="submission" date="2017-01" db="UniProtKB">
        <authorList>
            <consortium name="EnsemblFungi"/>
        </authorList>
    </citation>
    <scope>IDENTIFICATION</scope>
    <source>
        <strain evidence="2">PH-1 / ATCC MYA-4620 / FGSC 9075 / NRRL 31084</strain>
    </source>
</reference>
<accession>I1S975</accession>
<sequence>MECLIWSVCPGVALHLVPRYYGIHPVSTPTHSDVLAQVITEARGYKSAGYNGTGIHKQSIDRLCRDPPTSRRAERIGRLGFLTLDFYTARLRLFPSWIGSVSERQYQASTIRDRKSRLDHSSFVPTCQTSSGTVMYSPVCPDSAIHAAYTYTSIARPCYANHAQVIADLYISTINAISQAGVSSLMTMDVPVVILILVTRANSS</sequence>
<dbReference type="HOGENOM" id="CLU_1343360_0_0_1"/>